<dbReference type="SUPFAM" id="SSF56973">
    <property type="entry name" value="Aerolisin/ETX pore-forming domain"/>
    <property type="match status" value="1"/>
</dbReference>
<gene>
    <name evidence="2" type="ORF">LTR84_012001</name>
</gene>
<dbReference type="RefSeq" id="XP_064699819.1">
    <property type="nucleotide sequence ID" value="XM_064855527.1"/>
</dbReference>
<reference evidence="2 3" key="1">
    <citation type="submission" date="2023-08" db="EMBL/GenBank/DDBJ databases">
        <title>Black Yeasts Isolated from many extreme environments.</title>
        <authorList>
            <person name="Coleine C."/>
            <person name="Stajich J.E."/>
            <person name="Selbmann L."/>
        </authorList>
    </citation>
    <scope>NUCLEOTIDE SEQUENCE [LARGE SCALE GENOMIC DNA]</scope>
    <source>
        <strain evidence="2 3">CCFEE 5792</strain>
    </source>
</reference>
<dbReference type="Gene3D" id="2.170.15.10">
    <property type="entry name" value="Proaerolysin, chain A, domain 3"/>
    <property type="match status" value="1"/>
</dbReference>
<name>A0AAV9MRS2_9EURO</name>
<protein>
    <recommendedName>
        <fullName evidence="4">Cyanovirin-N domain-containing protein</fullName>
    </recommendedName>
</protein>
<keyword evidence="1" id="KW-0732">Signal</keyword>
<organism evidence="2 3">
    <name type="scientific">Exophiala bonariae</name>
    <dbReference type="NCBI Taxonomy" id="1690606"/>
    <lineage>
        <taxon>Eukaryota</taxon>
        <taxon>Fungi</taxon>
        <taxon>Dikarya</taxon>
        <taxon>Ascomycota</taxon>
        <taxon>Pezizomycotina</taxon>
        <taxon>Eurotiomycetes</taxon>
        <taxon>Chaetothyriomycetidae</taxon>
        <taxon>Chaetothyriales</taxon>
        <taxon>Herpotrichiellaceae</taxon>
        <taxon>Exophiala</taxon>
    </lineage>
</organism>
<feature type="chain" id="PRO_5043911585" description="Cyanovirin-N domain-containing protein" evidence="1">
    <location>
        <begin position="20"/>
        <end position="295"/>
    </location>
</feature>
<accession>A0AAV9MRS2</accession>
<dbReference type="EMBL" id="JAVRRD010000067">
    <property type="protein sequence ID" value="KAK5042929.1"/>
    <property type="molecule type" value="Genomic_DNA"/>
</dbReference>
<dbReference type="Proteomes" id="UP001358417">
    <property type="component" value="Unassembled WGS sequence"/>
</dbReference>
<comment type="caution">
    <text evidence="2">The sequence shown here is derived from an EMBL/GenBank/DDBJ whole genome shotgun (WGS) entry which is preliminary data.</text>
</comment>
<proteinExistence type="predicted"/>
<dbReference type="GeneID" id="89980149"/>
<dbReference type="AlphaFoldDB" id="A0AAV9MRS2"/>
<sequence>MLLFLYSAALLTAQHLAVAHPTMRRTDVKNGTLAQDIWINGEQVPRGGLTATAGRCLPSDDVMQCAEKIAESWNVGSSSAPASRSVKVPCTINDPANGHVGACYFNADITVDYSGCKVSDPVIVSKNPLFFCNTACAACQEQFQFTHIETDTHTYTFDLKTSVKAGVNFEFFAAEVGVEAGWSNAWSESSTNTSTVTRTYNMNDGDMCAPTNIQYKVNCDATISGFPPAPQNWPNTIYDSYGNSLGTYWVCGDYRIGGVDEICTARNNPTTPVSVDLGSGSSDGSSWSIEGCMYS</sequence>
<keyword evidence="3" id="KW-1185">Reference proteome</keyword>
<evidence type="ECO:0000256" key="1">
    <source>
        <dbReference type="SAM" id="SignalP"/>
    </source>
</evidence>
<feature type="signal peptide" evidence="1">
    <location>
        <begin position="1"/>
        <end position="19"/>
    </location>
</feature>
<evidence type="ECO:0000313" key="3">
    <source>
        <dbReference type="Proteomes" id="UP001358417"/>
    </source>
</evidence>
<evidence type="ECO:0000313" key="2">
    <source>
        <dbReference type="EMBL" id="KAK5042929.1"/>
    </source>
</evidence>
<evidence type="ECO:0008006" key="4">
    <source>
        <dbReference type="Google" id="ProtNLM"/>
    </source>
</evidence>